<organism evidence="2 3">
    <name type="scientific">Pseudoalteromonas xiamenensis</name>
    <dbReference type="NCBI Taxonomy" id="882626"/>
    <lineage>
        <taxon>Bacteria</taxon>
        <taxon>Pseudomonadati</taxon>
        <taxon>Pseudomonadota</taxon>
        <taxon>Gammaproteobacteria</taxon>
        <taxon>Alteromonadales</taxon>
        <taxon>Pseudoalteromonadaceae</taxon>
        <taxon>Pseudoalteromonas</taxon>
    </lineage>
</organism>
<proteinExistence type="predicted"/>
<feature type="region of interest" description="Disordered" evidence="1">
    <location>
        <begin position="210"/>
        <end position="272"/>
    </location>
</feature>
<reference evidence="2" key="1">
    <citation type="submission" date="2021-03" db="EMBL/GenBank/DDBJ databases">
        <title>Complete Genome of Pseudoalteromonas xiamenensis STKMTI.2, a new potential marine bacterium producing anti-Vibrio compounds.</title>
        <authorList>
            <person name="Handayani D.P."/>
            <person name="Isnansetyo A."/>
            <person name="Istiqomah I."/>
            <person name="Jumina J."/>
        </authorList>
    </citation>
    <scope>NUCLEOTIDE SEQUENCE</scope>
    <source>
        <strain evidence="2">STKMTI.2</strain>
    </source>
</reference>
<dbReference type="RefSeq" id="WP_208842082.1">
    <property type="nucleotide sequence ID" value="NZ_CP072133.1"/>
</dbReference>
<feature type="compositionally biased region" description="Basic and acidic residues" evidence="1">
    <location>
        <begin position="263"/>
        <end position="272"/>
    </location>
</feature>
<dbReference type="EMBL" id="CP072133">
    <property type="protein sequence ID" value="QTH70492.1"/>
    <property type="molecule type" value="Genomic_DNA"/>
</dbReference>
<evidence type="ECO:0000313" key="2">
    <source>
        <dbReference type="EMBL" id="QTH70492.1"/>
    </source>
</evidence>
<gene>
    <name evidence="2" type="ORF">J5O05_10910</name>
</gene>
<dbReference type="AlphaFoldDB" id="A0A975DG48"/>
<feature type="region of interest" description="Disordered" evidence="1">
    <location>
        <begin position="1"/>
        <end position="147"/>
    </location>
</feature>
<evidence type="ECO:0000313" key="3">
    <source>
        <dbReference type="Proteomes" id="UP000664904"/>
    </source>
</evidence>
<evidence type="ECO:0000256" key="1">
    <source>
        <dbReference type="SAM" id="MobiDB-lite"/>
    </source>
</evidence>
<sequence length="300" mass="33004">MNIVTPQPALNFHTGNVYTETARRDNQLREVIPQPAQAAASFTENKAYQDTDKAKQAPSDEKGLYDKKGQLEDKQAVQGRDAKDEHGHEEGEHSNSREEQKAEAELKQIEELKDRDTEVRLHEEAHARVGGQHAGSPSYEFQKGPDGTNYAVGGEVMIDVAEVPGDPQGTIDKMQTVRAAALAPAEPSGADRAIAADASRKIAAAQAELSKQALNGDEEDDKTRVNSFERRRLAGEDEDASLNTAQSDVLEAKENPVPSYENRSLKKDRNPDVESRAMRIADFYQHVHEPKSASGFNAYI</sequence>
<dbReference type="Proteomes" id="UP000664904">
    <property type="component" value="Chromosome"/>
</dbReference>
<feature type="compositionally biased region" description="Basic and acidic residues" evidence="1">
    <location>
        <begin position="221"/>
        <end position="235"/>
    </location>
</feature>
<accession>A0A975DG48</accession>
<protein>
    <submittedName>
        <fullName evidence="2">Catalase</fullName>
    </submittedName>
</protein>
<name>A0A975DG48_9GAMM</name>
<dbReference type="Pfam" id="PF12118">
    <property type="entry name" value="SprA-related"/>
    <property type="match status" value="1"/>
</dbReference>
<keyword evidence="3" id="KW-1185">Reference proteome</keyword>
<dbReference type="InterPro" id="IPR021973">
    <property type="entry name" value="SprA-related"/>
</dbReference>
<dbReference type="KEGG" id="pxi:J5O05_10910"/>
<feature type="compositionally biased region" description="Basic and acidic residues" evidence="1">
    <location>
        <begin position="47"/>
        <end position="127"/>
    </location>
</feature>